<evidence type="ECO:0000313" key="3">
    <source>
        <dbReference type="Proteomes" id="UP000244336"/>
    </source>
</evidence>
<gene>
    <name evidence="2" type="ORF">GQ55_2G196500</name>
</gene>
<protein>
    <submittedName>
        <fullName evidence="2">Uncharacterized protein</fullName>
    </submittedName>
</protein>
<evidence type="ECO:0000313" key="2">
    <source>
        <dbReference type="EMBL" id="PUZ70084.1"/>
    </source>
</evidence>
<dbReference type="EMBL" id="CM009750">
    <property type="protein sequence ID" value="PUZ70084.1"/>
    <property type="molecule type" value="Genomic_DNA"/>
</dbReference>
<sequence>MTVEAAREWLWEACSASTSGDAATGGRCAAARRSKAWSKCVGEAPPPSRSDSPSLPPPRSPSPSLQLQSPAPRSKSHAAARPWAFRHWWWRGDGGGAGHRRPAVE</sequence>
<proteinExistence type="predicted"/>
<organism evidence="2 3">
    <name type="scientific">Panicum hallii var. hallii</name>
    <dbReference type="NCBI Taxonomy" id="1504633"/>
    <lineage>
        <taxon>Eukaryota</taxon>
        <taxon>Viridiplantae</taxon>
        <taxon>Streptophyta</taxon>
        <taxon>Embryophyta</taxon>
        <taxon>Tracheophyta</taxon>
        <taxon>Spermatophyta</taxon>
        <taxon>Magnoliopsida</taxon>
        <taxon>Liliopsida</taxon>
        <taxon>Poales</taxon>
        <taxon>Poaceae</taxon>
        <taxon>PACMAD clade</taxon>
        <taxon>Panicoideae</taxon>
        <taxon>Panicodae</taxon>
        <taxon>Paniceae</taxon>
        <taxon>Panicinae</taxon>
        <taxon>Panicum</taxon>
        <taxon>Panicum sect. Panicum</taxon>
    </lineage>
</organism>
<dbReference type="Gramene" id="PUZ70084">
    <property type="protein sequence ID" value="PUZ70084"/>
    <property type="gene ID" value="GQ55_2G196500"/>
</dbReference>
<dbReference type="AlphaFoldDB" id="A0A2T7EQI3"/>
<feature type="compositionally biased region" description="Low complexity" evidence="1">
    <location>
        <begin position="62"/>
        <end position="73"/>
    </location>
</feature>
<evidence type="ECO:0000256" key="1">
    <source>
        <dbReference type="SAM" id="MobiDB-lite"/>
    </source>
</evidence>
<dbReference type="Proteomes" id="UP000244336">
    <property type="component" value="Chromosome 2"/>
</dbReference>
<reference evidence="2 3" key="1">
    <citation type="submission" date="2018-04" db="EMBL/GenBank/DDBJ databases">
        <title>WGS assembly of Panicum hallii var. hallii HAL2.</title>
        <authorList>
            <person name="Lovell J."/>
            <person name="Jenkins J."/>
            <person name="Lowry D."/>
            <person name="Mamidi S."/>
            <person name="Sreedasyam A."/>
            <person name="Weng X."/>
            <person name="Barry K."/>
            <person name="Bonette J."/>
            <person name="Campitelli B."/>
            <person name="Daum C."/>
            <person name="Gordon S."/>
            <person name="Gould B."/>
            <person name="Lipzen A."/>
            <person name="MacQueen A."/>
            <person name="Palacio-Mejia J."/>
            <person name="Plott C."/>
            <person name="Shakirov E."/>
            <person name="Shu S."/>
            <person name="Yoshinaga Y."/>
            <person name="Zane M."/>
            <person name="Rokhsar D."/>
            <person name="Grimwood J."/>
            <person name="Schmutz J."/>
            <person name="Juenger T."/>
        </authorList>
    </citation>
    <scope>NUCLEOTIDE SEQUENCE [LARGE SCALE GENOMIC DNA]</scope>
    <source>
        <strain evidence="3">cv. HAL2</strain>
    </source>
</reference>
<keyword evidence="3" id="KW-1185">Reference proteome</keyword>
<feature type="compositionally biased region" description="Pro residues" evidence="1">
    <location>
        <begin position="44"/>
        <end position="61"/>
    </location>
</feature>
<accession>A0A2T7EQI3</accession>
<name>A0A2T7EQI3_9POAL</name>
<feature type="region of interest" description="Disordered" evidence="1">
    <location>
        <begin position="35"/>
        <end position="80"/>
    </location>
</feature>